<dbReference type="Proteomes" id="UP000037747">
    <property type="component" value="Unassembled WGS sequence"/>
</dbReference>
<keyword evidence="2" id="KW-1185">Reference proteome</keyword>
<name>A0A0M9ALL9_9EURY</name>
<comment type="caution">
    <text evidence="1">The sequence shown here is derived from an EMBL/GenBank/DDBJ whole genome shotgun (WGS) entry which is preliminary data.</text>
</comment>
<sequence>MQSSGPIATRVVALCDLFREVVAVLLQAVAGVEVSFFRAVRDRGNVTDPEIDASCFLAGRVRCFHLFGADEMEFPPTLLSVVDSTNLLQVLDGDAGRGFVLDKDVLPRFRVFLVIGTL</sequence>
<organism evidence="1 2">
    <name type="scientific">Halorubrum tropicale</name>
    <dbReference type="NCBI Taxonomy" id="1765655"/>
    <lineage>
        <taxon>Archaea</taxon>
        <taxon>Methanobacteriati</taxon>
        <taxon>Methanobacteriota</taxon>
        <taxon>Stenosarchaea group</taxon>
        <taxon>Halobacteria</taxon>
        <taxon>Halobacteriales</taxon>
        <taxon>Haloferacaceae</taxon>
        <taxon>Halorubrum</taxon>
    </lineage>
</organism>
<evidence type="ECO:0000313" key="2">
    <source>
        <dbReference type="Proteomes" id="UP000037747"/>
    </source>
</evidence>
<evidence type="ECO:0000313" key="1">
    <source>
        <dbReference type="EMBL" id="KOX93315.1"/>
    </source>
</evidence>
<dbReference type="AlphaFoldDB" id="A0A0M9ALL9"/>
<protein>
    <submittedName>
        <fullName evidence="1">Uncharacterized protein</fullName>
    </submittedName>
</protein>
<gene>
    <name evidence="1" type="ORF">AMR74_16400</name>
</gene>
<reference evidence="1 2" key="1">
    <citation type="submission" date="2015-08" db="EMBL/GenBank/DDBJ databases">
        <title>Genomes of Isolates from Cabo Rojo, PR.</title>
        <authorList>
            <person name="Sanchez-Nieves R.L."/>
            <person name="Montalvo-Rodriguez R."/>
        </authorList>
    </citation>
    <scope>NUCLEOTIDE SEQUENCE [LARGE SCALE GENOMIC DNA]</scope>
    <source>
        <strain evidence="1 2">5</strain>
    </source>
</reference>
<proteinExistence type="predicted"/>
<dbReference type="EMBL" id="LIST01000011">
    <property type="protein sequence ID" value="KOX93315.1"/>
    <property type="molecule type" value="Genomic_DNA"/>
</dbReference>
<accession>A0A0M9ALL9</accession>